<accession>A0A212CF67</accession>
<gene>
    <name evidence="4" type="ORF">Celaphus_00016076</name>
</gene>
<dbReference type="PROSITE" id="PS51269">
    <property type="entry name" value="COMM"/>
    <property type="match status" value="1"/>
</dbReference>
<reference evidence="4 5" key="1">
    <citation type="journal article" date="2018" name="Mol. Genet. Genomics">
        <title>The red deer Cervus elaphus genome CerEla1.0: sequencing, annotating, genes, and chromosomes.</title>
        <authorList>
            <person name="Bana N.A."/>
            <person name="Nyiri A."/>
            <person name="Nagy J."/>
            <person name="Frank K."/>
            <person name="Nagy T."/>
            <person name="Steger V."/>
            <person name="Schiller M."/>
            <person name="Lakatos P."/>
            <person name="Sugar L."/>
            <person name="Horn P."/>
            <person name="Barta E."/>
            <person name="Orosz L."/>
        </authorList>
    </citation>
    <scope>NUCLEOTIDE SEQUENCE [LARGE SCALE GENOMIC DNA]</scope>
    <source>
        <strain evidence="4">Hungarian</strain>
    </source>
</reference>
<evidence type="ECO:0000313" key="4">
    <source>
        <dbReference type="EMBL" id="OWK04484.1"/>
    </source>
</evidence>
<sequence length="173" mass="19248">MPRLLGDLDRATFRKLLKLVVSSLQGEDCREAVRHLRAGADLPEEQLGALIAGTHTLLQQALRLPPASLKPDTFKNQLQELCIPQDLVVDLASVGARLPHVADFRWRVDVAISTSALARSLQPSVLMHLKLSDGSALHFEVPTAKFQELRFAVALVLKEMAELEKRCERKLQD</sequence>
<dbReference type="PANTHER" id="PTHR15666">
    <property type="entry name" value="COMM DOMAIN CONTAINING PROTEIN 5"/>
    <property type="match status" value="1"/>
</dbReference>
<feature type="domain" description="COMM" evidence="3">
    <location>
        <begin position="100"/>
        <end position="164"/>
    </location>
</feature>
<evidence type="ECO:0000259" key="3">
    <source>
        <dbReference type="PROSITE" id="PS51269"/>
    </source>
</evidence>
<dbReference type="GO" id="GO:0005634">
    <property type="term" value="C:nucleus"/>
    <property type="evidence" value="ECO:0007669"/>
    <property type="project" value="TreeGrafter"/>
</dbReference>
<dbReference type="InterPro" id="IPR017920">
    <property type="entry name" value="COMM"/>
</dbReference>
<dbReference type="Pfam" id="PF07258">
    <property type="entry name" value="COMM_domain"/>
    <property type="match status" value="1"/>
</dbReference>
<dbReference type="EMBL" id="MKHE01000021">
    <property type="protein sequence ID" value="OWK04484.1"/>
    <property type="molecule type" value="Genomic_DNA"/>
</dbReference>
<proteinExistence type="inferred from homology"/>
<comment type="similarity">
    <text evidence="2">Belongs to the COMM domain-containing protein 5 family.</text>
</comment>
<dbReference type="OrthoDB" id="203754at2759"/>
<dbReference type="InterPro" id="IPR037357">
    <property type="entry name" value="COMMD5"/>
</dbReference>
<evidence type="ECO:0000256" key="2">
    <source>
        <dbReference type="ARBA" id="ARBA00093452"/>
    </source>
</evidence>
<keyword evidence="5" id="KW-1185">Reference proteome</keyword>
<name>A0A212CF67_CEREH</name>
<protein>
    <recommendedName>
        <fullName evidence="1">COMM domain-containing protein 5</fullName>
    </recommendedName>
</protein>
<evidence type="ECO:0000313" key="5">
    <source>
        <dbReference type="Proteomes" id="UP000242450"/>
    </source>
</evidence>
<comment type="caution">
    <text evidence="4">The sequence shown here is derived from an EMBL/GenBank/DDBJ whole genome shotgun (WGS) entry which is preliminary data.</text>
</comment>
<organism evidence="4 5">
    <name type="scientific">Cervus elaphus hippelaphus</name>
    <name type="common">European red deer</name>
    <dbReference type="NCBI Taxonomy" id="46360"/>
    <lineage>
        <taxon>Eukaryota</taxon>
        <taxon>Metazoa</taxon>
        <taxon>Chordata</taxon>
        <taxon>Craniata</taxon>
        <taxon>Vertebrata</taxon>
        <taxon>Euteleostomi</taxon>
        <taxon>Mammalia</taxon>
        <taxon>Eutheria</taxon>
        <taxon>Laurasiatheria</taxon>
        <taxon>Artiodactyla</taxon>
        <taxon>Ruminantia</taxon>
        <taxon>Pecora</taxon>
        <taxon>Cervidae</taxon>
        <taxon>Cervinae</taxon>
        <taxon>Cervus</taxon>
    </lineage>
</organism>
<evidence type="ECO:0000256" key="1">
    <source>
        <dbReference type="ARBA" id="ARBA00016556"/>
    </source>
</evidence>
<dbReference type="PANTHER" id="PTHR15666:SF1">
    <property type="entry name" value="COMM DOMAIN-CONTAINING PROTEIN 5"/>
    <property type="match status" value="1"/>
</dbReference>
<dbReference type="Pfam" id="PF21672">
    <property type="entry name" value="COMM_HN"/>
    <property type="match status" value="1"/>
</dbReference>
<dbReference type="AlphaFoldDB" id="A0A212CF67"/>
<dbReference type="Proteomes" id="UP000242450">
    <property type="component" value="Chromosome 21"/>
</dbReference>